<gene>
    <name evidence="9" type="ORF">IAB80_00875</name>
</gene>
<dbReference type="EMBL" id="JADILZ010000012">
    <property type="protein sequence ID" value="MBO8477446.1"/>
    <property type="molecule type" value="Genomic_DNA"/>
</dbReference>
<dbReference type="PANTHER" id="PTHR30386">
    <property type="entry name" value="MEMBRANE FUSION SUBUNIT OF EMRAB-TOLC MULTIDRUG EFFLUX PUMP"/>
    <property type="match status" value="1"/>
</dbReference>
<dbReference type="PANTHER" id="PTHR30386:SF26">
    <property type="entry name" value="TRANSPORT PROTEIN COMB"/>
    <property type="match status" value="1"/>
</dbReference>
<dbReference type="GO" id="GO:0055085">
    <property type="term" value="P:transmembrane transport"/>
    <property type="evidence" value="ECO:0007669"/>
    <property type="project" value="InterPro"/>
</dbReference>
<organism evidence="9 10">
    <name type="scientific">Candidatus Cryptobacteroides excrementipullorum</name>
    <dbReference type="NCBI Taxonomy" id="2840761"/>
    <lineage>
        <taxon>Bacteria</taxon>
        <taxon>Pseudomonadati</taxon>
        <taxon>Bacteroidota</taxon>
        <taxon>Bacteroidia</taxon>
        <taxon>Bacteroidales</taxon>
        <taxon>Candidatus Cryptobacteroides</taxon>
    </lineage>
</organism>
<reference evidence="9" key="2">
    <citation type="journal article" date="2021" name="PeerJ">
        <title>Extensive microbial diversity within the chicken gut microbiome revealed by metagenomics and culture.</title>
        <authorList>
            <person name="Gilroy R."/>
            <person name="Ravi A."/>
            <person name="Getino M."/>
            <person name="Pursley I."/>
            <person name="Horton D.L."/>
            <person name="Alikhan N.F."/>
            <person name="Baker D."/>
            <person name="Gharbi K."/>
            <person name="Hall N."/>
            <person name="Watson M."/>
            <person name="Adriaenssens E.M."/>
            <person name="Foster-Nyarko E."/>
            <person name="Jarju S."/>
            <person name="Secka A."/>
            <person name="Antonio M."/>
            <person name="Oren A."/>
            <person name="Chaudhuri R.R."/>
            <person name="La Ragione R."/>
            <person name="Hildebrand F."/>
            <person name="Pallen M.J."/>
        </authorList>
    </citation>
    <scope>NUCLEOTIDE SEQUENCE</scope>
    <source>
        <strain evidence="9">2478</strain>
    </source>
</reference>
<keyword evidence="3 6" id="KW-1133">Transmembrane helix</keyword>
<dbReference type="Proteomes" id="UP000823771">
    <property type="component" value="Unassembled WGS sequence"/>
</dbReference>
<evidence type="ECO:0000256" key="2">
    <source>
        <dbReference type="ARBA" id="ARBA00022692"/>
    </source>
</evidence>
<feature type="domain" description="CusB-like beta-barrel" evidence="8">
    <location>
        <begin position="273"/>
        <end position="311"/>
    </location>
</feature>
<dbReference type="AlphaFoldDB" id="A0A9D9ITA6"/>
<protein>
    <submittedName>
        <fullName evidence="9">HlyD family secretion protein</fullName>
    </submittedName>
</protein>
<dbReference type="Gene3D" id="2.40.30.170">
    <property type="match status" value="1"/>
</dbReference>
<name>A0A9D9ITA6_9BACT</name>
<dbReference type="InterPro" id="IPR058792">
    <property type="entry name" value="Beta-barrel_RND_2"/>
</dbReference>
<evidence type="ECO:0000256" key="3">
    <source>
        <dbReference type="ARBA" id="ARBA00022989"/>
    </source>
</evidence>
<dbReference type="Gene3D" id="1.10.287.470">
    <property type="entry name" value="Helix hairpin bin"/>
    <property type="match status" value="1"/>
</dbReference>
<feature type="coiled-coil region" evidence="5">
    <location>
        <begin position="139"/>
        <end position="218"/>
    </location>
</feature>
<reference evidence="9" key="1">
    <citation type="submission" date="2020-10" db="EMBL/GenBank/DDBJ databases">
        <authorList>
            <person name="Gilroy R."/>
        </authorList>
    </citation>
    <scope>NUCLEOTIDE SEQUENCE</scope>
    <source>
        <strain evidence="9">2478</strain>
    </source>
</reference>
<dbReference type="Pfam" id="PF25954">
    <property type="entry name" value="Beta-barrel_RND_2"/>
    <property type="match status" value="1"/>
</dbReference>
<evidence type="ECO:0000259" key="8">
    <source>
        <dbReference type="Pfam" id="PF25954"/>
    </source>
</evidence>
<keyword evidence="4 6" id="KW-0472">Membrane</keyword>
<comment type="caution">
    <text evidence="9">The sequence shown here is derived from an EMBL/GenBank/DDBJ whole genome shotgun (WGS) entry which is preliminary data.</text>
</comment>
<dbReference type="SUPFAM" id="SSF111369">
    <property type="entry name" value="HlyD-like secretion proteins"/>
    <property type="match status" value="3"/>
</dbReference>
<dbReference type="Gene3D" id="2.40.50.100">
    <property type="match status" value="1"/>
</dbReference>
<feature type="domain" description="Multidrug resistance protein MdtA-like barrel-sandwich hybrid" evidence="7">
    <location>
        <begin position="74"/>
        <end position="267"/>
    </location>
</feature>
<evidence type="ECO:0000256" key="1">
    <source>
        <dbReference type="ARBA" id="ARBA00004167"/>
    </source>
</evidence>
<proteinExistence type="predicted"/>
<evidence type="ECO:0000256" key="4">
    <source>
        <dbReference type="ARBA" id="ARBA00023136"/>
    </source>
</evidence>
<evidence type="ECO:0000256" key="6">
    <source>
        <dbReference type="SAM" id="Phobius"/>
    </source>
</evidence>
<evidence type="ECO:0000256" key="5">
    <source>
        <dbReference type="SAM" id="Coils"/>
    </source>
</evidence>
<sequence length="370" mass="42204">MGKDENTNAGSSSRAYQPERRRLLKKIRLRNLVINLFFFSVVGTGLVWTCGHFWKYLRYDITNDAFIDQYVSPVNIRVSGYIKEVRFREHQYVHKGDTLLILDNSEYYIRVKEAEAALLDAQGTSDVLAAGIVTSRSNIDVQDANIQEAKAKLWQYEQDLKRYERLLSEESVARHQYEQVKADHDAAQARYEALLRQKAALESQYMEAEKRQTGAKANIMRREADLDLAELNLSYTVLLAPYDGYTGRRTLEPGQYVQSGQTITYLVRNTDKWVTANYREKQISGIFIGQDVRIKVDAIPGRVFMGRVTAISEATGSKYSLVPTDNSAGNFVKVQQRIPVRIEFTGVTAGDMAQMRAGMMVVTEAVRRRR</sequence>
<dbReference type="InterPro" id="IPR058625">
    <property type="entry name" value="MdtA-like_BSH"/>
</dbReference>
<keyword evidence="5" id="KW-0175">Coiled coil</keyword>
<evidence type="ECO:0000313" key="9">
    <source>
        <dbReference type="EMBL" id="MBO8477446.1"/>
    </source>
</evidence>
<feature type="transmembrane region" description="Helical" evidence="6">
    <location>
        <begin position="32"/>
        <end position="54"/>
    </location>
</feature>
<dbReference type="Pfam" id="PF25917">
    <property type="entry name" value="BSH_RND"/>
    <property type="match status" value="1"/>
</dbReference>
<evidence type="ECO:0000313" key="10">
    <source>
        <dbReference type="Proteomes" id="UP000823771"/>
    </source>
</evidence>
<keyword evidence="2 6" id="KW-0812">Transmembrane</keyword>
<accession>A0A9D9ITA6</accession>
<comment type="subcellular location">
    <subcellularLocation>
        <location evidence="1">Membrane</location>
        <topology evidence="1">Single-pass membrane protein</topology>
    </subcellularLocation>
</comment>
<evidence type="ECO:0000259" key="7">
    <source>
        <dbReference type="Pfam" id="PF25917"/>
    </source>
</evidence>
<dbReference type="InterPro" id="IPR050739">
    <property type="entry name" value="MFP"/>
</dbReference>
<dbReference type="GO" id="GO:0016020">
    <property type="term" value="C:membrane"/>
    <property type="evidence" value="ECO:0007669"/>
    <property type="project" value="UniProtKB-SubCell"/>
</dbReference>